<proteinExistence type="predicted"/>
<evidence type="ECO:0000313" key="1">
    <source>
        <dbReference type="EMBL" id="OPJ86098.1"/>
    </source>
</evidence>
<evidence type="ECO:0000313" key="2">
    <source>
        <dbReference type="Proteomes" id="UP000190648"/>
    </source>
</evidence>
<sequence>MVPCRIRSCSSLDLPLGCLRGSEMMRSALLGKTPPAATPEELSGITARVGVITQQKWKQCRKELKTDGYNRKASVQDGAGLSV</sequence>
<name>A0A1V4KNV1_PATFA</name>
<dbReference type="Proteomes" id="UP000190648">
    <property type="component" value="Unassembled WGS sequence"/>
</dbReference>
<dbReference type="EMBL" id="LSYS01002427">
    <property type="protein sequence ID" value="OPJ86098.1"/>
    <property type="molecule type" value="Genomic_DNA"/>
</dbReference>
<comment type="caution">
    <text evidence="1">The sequence shown here is derived from an EMBL/GenBank/DDBJ whole genome shotgun (WGS) entry which is preliminary data.</text>
</comment>
<gene>
    <name evidence="1" type="ORF">AV530_011285</name>
</gene>
<accession>A0A1V4KNV1</accession>
<protein>
    <submittedName>
        <fullName evidence="1">Uncharacterized protein</fullName>
    </submittedName>
</protein>
<keyword evidence="2" id="KW-1185">Reference proteome</keyword>
<dbReference type="AlphaFoldDB" id="A0A1V4KNV1"/>
<organism evidence="1 2">
    <name type="scientific">Patagioenas fasciata monilis</name>
    <dbReference type="NCBI Taxonomy" id="372326"/>
    <lineage>
        <taxon>Eukaryota</taxon>
        <taxon>Metazoa</taxon>
        <taxon>Chordata</taxon>
        <taxon>Craniata</taxon>
        <taxon>Vertebrata</taxon>
        <taxon>Euteleostomi</taxon>
        <taxon>Archelosauria</taxon>
        <taxon>Archosauria</taxon>
        <taxon>Dinosauria</taxon>
        <taxon>Saurischia</taxon>
        <taxon>Theropoda</taxon>
        <taxon>Coelurosauria</taxon>
        <taxon>Aves</taxon>
        <taxon>Neognathae</taxon>
        <taxon>Neoaves</taxon>
        <taxon>Columbimorphae</taxon>
        <taxon>Columbiformes</taxon>
        <taxon>Columbidae</taxon>
        <taxon>Patagioenas</taxon>
    </lineage>
</organism>
<reference evidence="1 2" key="1">
    <citation type="submission" date="2016-02" db="EMBL/GenBank/DDBJ databases">
        <title>Band-tailed pigeon sequencing and assembly.</title>
        <authorList>
            <person name="Soares A.E."/>
            <person name="Novak B.J."/>
            <person name="Rice E.S."/>
            <person name="O'Connell B."/>
            <person name="Chang D."/>
            <person name="Weber S."/>
            <person name="Shapiro B."/>
        </authorList>
    </citation>
    <scope>NUCLEOTIDE SEQUENCE [LARGE SCALE GENOMIC DNA]</scope>
    <source>
        <strain evidence="1">BTP2013</strain>
        <tissue evidence="1">Blood</tissue>
    </source>
</reference>